<dbReference type="Proteomes" id="UP000308267">
    <property type="component" value="Unassembled WGS sequence"/>
</dbReference>
<feature type="signal peptide" evidence="2">
    <location>
        <begin position="1"/>
        <end position="24"/>
    </location>
</feature>
<evidence type="ECO:0000313" key="4">
    <source>
        <dbReference type="Proteomes" id="UP000308267"/>
    </source>
</evidence>
<evidence type="ECO:0000313" key="3">
    <source>
        <dbReference type="EMBL" id="TGZ74257.1"/>
    </source>
</evidence>
<feature type="transmembrane region" description="Helical" evidence="1">
    <location>
        <begin position="232"/>
        <end position="253"/>
    </location>
</feature>
<feature type="transmembrane region" description="Helical" evidence="1">
    <location>
        <begin position="181"/>
        <end position="204"/>
    </location>
</feature>
<protein>
    <submittedName>
        <fullName evidence="3">Uncharacterized protein</fullName>
    </submittedName>
</protein>
<keyword evidence="4" id="KW-1185">Reference proteome</keyword>
<sequence length="611" mass="69764">MNQYVTKFLLASVLLDALHTAVLCENTTVMYSGDYANKTMNIPPIEMIVSWIVRLPSLNANTTTDASLLERRKQCVANLQVAILDTTVYDQLISAAKLRGVSPTNKSHMLQELCKLEAWKAYADFYFEKWANSLEGYISKVWIKGIALPVLQAVNLLSLIFHGVPNFSRLLNIYKSSAKWYLLYAYVNIALAHALCCDLVNLILRIMNWFGDYQSLIKYTRPENFSDVACPVFIFVKQLLSFLPNWIVLLLLWDEIIRRRFRKKPRAAANIEGRTISRHEEISRVLCSEAKVQSNRSTIARKEQNPTMVSPENAVIRNGLTRFGAKLITITLLVMHVITNIHSLWLFSVVDGKCQIDVGKHSKIFAVGYPYFLQFIHSVLPNVGCLMGVGYSAWLSVANQRSLTHCPNAEPSSKLPCTSKSSVAVYDAPPSCDGQLREDATRQISRKFCICRRQSCMLEFKINAADFTTHSVDLSKLSADRHLKDLSKRQFKFCQSERNSFLMLGLGVCYLLYLTPENIEWFCMTKVGELTEKDLAQNYEVVKFWYFVTQVIQCWSLFSKTVFILLTLCLSSTVRQQFFHTYSSAFQCRHHKCAWCCCGFYCNMNKINNGT</sequence>
<evidence type="ECO:0000256" key="1">
    <source>
        <dbReference type="SAM" id="Phobius"/>
    </source>
</evidence>
<dbReference type="EMBL" id="SJOL01001963">
    <property type="protein sequence ID" value="TGZ74257.1"/>
    <property type="molecule type" value="Genomic_DNA"/>
</dbReference>
<gene>
    <name evidence="3" type="ORF">CRM22_001031</name>
</gene>
<keyword evidence="1" id="KW-1133">Transmembrane helix</keyword>
<keyword evidence="2" id="KW-0732">Signal</keyword>
<accession>A0A4S2MJ03</accession>
<comment type="caution">
    <text evidence="3">The sequence shown here is derived from an EMBL/GenBank/DDBJ whole genome shotgun (WGS) entry which is preliminary data.</text>
</comment>
<evidence type="ECO:0000256" key="2">
    <source>
        <dbReference type="SAM" id="SignalP"/>
    </source>
</evidence>
<feature type="transmembrane region" description="Helical" evidence="1">
    <location>
        <begin position="544"/>
        <end position="570"/>
    </location>
</feature>
<feature type="transmembrane region" description="Helical" evidence="1">
    <location>
        <begin position="499"/>
        <end position="516"/>
    </location>
</feature>
<dbReference type="AlphaFoldDB" id="A0A4S2MJ03"/>
<reference evidence="3 4" key="1">
    <citation type="journal article" date="2019" name="BMC Genomics">
        <title>New insights from Opisthorchis felineus genome: update on genomics of the epidemiologically important liver flukes.</title>
        <authorList>
            <person name="Ershov N.I."/>
            <person name="Mordvinov V.A."/>
            <person name="Prokhortchouk E.B."/>
            <person name="Pakharukova M.Y."/>
            <person name="Gunbin K.V."/>
            <person name="Ustyantsev K."/>
            <person name="Genaev M.A."/>
            <person name="Blinov A.G."/>
            <person name="Mazur A."/>
            <person name="Boulygina E."/>
            <person name="Tsygankova S."/>
            <person name="Khrameeva E."/>
            <person name="Chekanov N."/>
            <person name="Fan G."/>
            <person name="Xiao A."/>
            <person name="Zhang H."/>
            <person name="Xu X."/>
            <person name="Yang H."/>
            <person name="Solovyev V."/>
            <person name="Lee S.M."/>
            <person name="Liu X."/>
            <person name="Afonnikov D.A."/>
            <person name="Skryabin K.G."/>
        </authorList>
    </citation>
    <scope>NUCLEOTIDE SEQUENCE [LARGE SCALE GENOMIC DNA]</scope>
    <source>
        <strain evidence="3">AK-0245</strain>
        <tissue evidence="3">Whole organism</tissue>
    </source>
</reference>
<feature type="transmembrane region" description="Helical" evidence="1">
    <location>
        <begin position="327"/>
        <end position="348"/>
    </location>
</feature>
<feature type="chain" id="PRO_5020715716" evidence="2">
    <location>
        <begin position="25"/>
        <end position="611"/>
    </location>
</feature>
<keyword evidence="1" id="KW-0472">Membrane</keyword>
<dbReference type="OrthoDB" id="6286913at2759"/>
<organism evidence="3 4">
    <name type="scientific">Opisthorchis felineus</name>
    <dbReference type="NCBI Taxonomy" id="147828"/>
    <lineage>
        <taxon>Eukaryota</taxon>
        <taxon>Metazoa</taxon>
        <taxon>Spiralia</taxon>
        <taxon>Lophotrochozoa</taxon>
        <taxon>Platyhelminthes</taxon>
        <taxon>Trematoda</taxon>
        <taxon>Digenea</taxon>
        <taxon>Opisthorchiida</taxon>
        <taxon>Opisthorchiata</taxon>
        <taxon>Opisthorchiidae</taxon>
        <taxon>Opisthorchis</taxon>
    </lineage>
</organism>
<proteinExistence type="predicted"/>
<feature type="transmembrane region" description="Helical" evidence="1">
    <location>
        <begin position="368"/>
        <end position="394"/>
    </location>
</feature>
<keyword evidence="1" id="KW-0812">Transmembrane</keyword>
<name>A0A4S2MJ03_OPIFE</name>